<gene>
    <name evidence="1" type="ORF">S12H4_37200</name>
</gene>
<accession>X1U122</accession>
<evidence type="ECO:0000313" key="1">
    <source>
        <dbReference type="EMBL" id="GAI97331.1"/>
    </source>
</evidence>
<sequence length="141" mass="16157">MKESEKFQAMQWVDIFHRTIKADIGSITNKICPTGGISLNDCYDTFVETIEKLADEKHMDELVEFDKDLTKLSDILDSIKASPKNPINKVRGILYCEEKALDVFIEACTTGIVWTRAKWAKAKEQDVLHARMTYCFAQAYK</sequence>
<dbReference type="EMBL" id="BARW01022251">
    <property type="protein sequence ID" value="GAI97331.1"/>
    <property type="molecule type" value="Genomic_DNA"/>
</dbReference>
<protein>
    <submittedName>
        <fullName evidence="1">Uncharacterized protein</fullName>
    </submittedName>
</protein>
<proteinExistence type="predicted"/>
<comment type="caution">
    <text evidence="1">The sequence shown here is derived from an EMBL/GenBank/DDBJ whole genome shotgun (WGS) entry which is preliminary data.</text>
</comment>
<name>X1U122_9ZZZZ</name>
<reference evidence="1" key="1">
    <citation type="journal article" date="2014" name="Front. Microbiol.">
        <title>High frequency of phylogenetically diverse reductive dehalogenase-homologous genes in deep subseafloor sedimentary metagenomes.</title>
        <authorList>
            <person name="Kawai M."/>
            <person name="Futagami T."/>
            <person name="Toyoda A."/>
            <person name="Takaki Y."/>
            <person name="Nishi S."/>
            <person name="Hori S."/>
            <person name="Arai W."/>
            <person name="Tsubouchi T."/>
            <person name="Morono Y."/>
            <person name="Uchiyama I."/>
            <person name="Ito T."/>
            <person name="Fujiyama A."/>
            <person name="Inagaki F."/>
            <person name="Takami H."/>
        </authorList>
    </citation>
    <scope>NUCLEOTIDE SEQUENCE</scope>
    <source>
        <strain evidence="1">Expedition CK06-06</strain>
    </source>
</reference>
<organism evidence="1">
    <name type="scientific">marine sediment metagenome</name>
    <dbReference type="NCBI Taxonomy" id="412755"/>
    <lineage>
        <taxon>unclassified sequences</taxon>
        <taxon>metagenomes</taxon>
        <taxon>ecological metagenomes</taxon>
    </lineage>
</organism>
<dbReference type="AlphaFoldDB" id="X1U122"/>